<dbReference type="GO" id="GO:0015679">
    <property type="term" value="P:plasma membrane copper ion transport"/>
    <property type="evidence" value="ECO:0007669"/>
    <property type="project" value="TreeGrafter"/>
</dbReference>
<keyword evidence="4" id="KW-0406">Ion transport</keyword>
<evidence type="ECO:0000313" key="10">
    <source>
        <dbReference type="Proteomes" id="UP000295023"/>
    </source>
</evidence>
<dbReference type="InterPro" id="IPR058649">
    <property type="entry name" value="CzcB_C"/>
</dbReference>
<gene>
    <name evidence="9" type="ORF">EXY23_20800</name>
</gene>
<evidence type="ECO:0000259" key="8">
    <source>
        <dbReference type="Pfam" id="PF25975"/>
    </source>
</evidence>
<dbReference type="InterPro" id="IPR058792">
    <property type="entry name" value="Beta-barrel_RND_2"/>
</dbReference>
<evidence type="ECO:0000259" key="7">
    <source>
        <dbReference type="Pfam" id="PF25954"/>
    </source>
</evidence>
<dbReference type="PANTHER" id="PTHR30097:SF15">
    <property type="entry name" value="CATION EFFLUX SYSTEM PROTEIN CUSB"/>
    <property type="match status" value="1"/>
</dbReference>
<evidence type="ECO:0000256" key="1">
    <source>
        <dbReference type="ARBA" id="ARBA00009477"/>
    </source>
</evidence>
<dbReference type="RefSeq" id="WP_132294118.1">
    <property type="nucleotide sequence ID" value="NZ_SKBM01000025.1"/>
</dbReference>
<dbReference type="Gene3D" id="2.40.420.20">
    <property type="match status" value="1"/>
</dbReference>
<accession>A0A4R4D8S0</accession>
<dbReference type="GO" id="GO:0022857">
    <property type="term" value="F:transmembrane transporter activity"/>
    <property type="evidence" value="ECO:0007669"/>
    <property type="project" value="InterPro"/>
</dbReference>
<dbReference type="InterPro" id="IPR058790">
    <property type="entry name" value="BSH_CusB"/>
</dbReference>
<comment type="caution">
    <text evidence="9">The sequence shown here is derived from an EMBL/GenBank/DDBJ whole genome shotgun (WGS) entry which is preliminary data.</text>
</comment>
<sequence length="527" mass="56513">MSRRLWAGGVALAVVLAAGGVWLAPRSPVASRAALAQPAEARTPLYYRNPADAADFSPTPKRDAQGRDYLPVYEEETPAPVTADAERTPLYYQDPSGRPAYSAVPRKTANGQDFVAVYEDPSAPPAAATAAAPTPAPGGGPGRLLYYRNPMGLPDTSPVPKKDSMGMDYIAVYEEEANQPAGTVTVSPQRVQMLGVRTEAAVERALTRSVRAVGTMAVDERRLVVVAPRFEGWIQRLLVNETGQPVRRGQPLFEVYSPELAAAEQEYVIAREAGRAMADADRAVRSSTAGIADAALARLRNFDLPEGELTRLRRSGTVSRTLTLSAPIDGVVLEKNAVQGMRFAPGDTLYRLADLSTVWLLAEVFEQDLGLIRPGQEATIGLTAYPERSFEGKVTFIYPTVNATTRTARVRIEIPNPDQLLKPDMYATVEIAAAVGTAPMVVVPDSSVLDTGTRQTVLVERAAGRYEPRAVSVGRRADGYVEIRRGVAAGEKVVVGANFLIDAESNLRAALQAFAPPPAAPGQEAPR</sequence>
<feature type="region of interest" description="Disordered" evidence="5">
    <location>
        <begin position="46"/>
        <end position="65"/>
    </location>
</feature>
<dbReference type="NCBIfam" id="TIGR01730">
    <property type="entry name" value="RND_mfp"/>
    <property type="match status" value="1"/>
</dbReference>
<dbReference type="GO" id="GO:0046914">
    <property type="term" value="F:transition metal ion binding"/>
    <property type="evidence" value="ECO:0007669"/>
    <property type="project" value="TreeGrafter"/>
</dbReference>
<dbReference type="InterPro" id="IPR051909">
    <property type="entry name" value="MFP_Cation_Efflux"/>
</dbReference>
<dbReference type="PANTHER" id="PTHR30097">
    <property type="entry name" value="CATION EFFLUX SYSTEM PROTEIN CUSB"/>
    <property type="match status" value="1"/>
</dbReference>
<dbReference type="OrthoDB" id="9806939at2"/>
<proteinExistence type="inferred from homology"/>
<evidence type="ECO:0000259" key="6">
    <source>
        <dbReference type="Pfam" id="PF25919"/>
    </source>
</evidence>
<dbReference type="FunFam" id="2.40.30.170:FF:000010">
    <property type="entry name" value="Efflux RND transporter periplasmic adaptor subunit"/>
    <property type="match status" value="1"/>
</dbReference>
<dbReference type="Gene3D" id="2.40.50.100">
    <property type="match status" value="1"/>
</dbReference>
<reference evidence="9 10" key="1">
    <citation type="submission" date="2019-03" db="EMBL/GenBank/DDBJ databases">
        <title>Paracraurococcus aquatilis NE82 genome sequence.</title>
        <authorList>
            <person name="Zhao Y."/>
            <person name="Du Z."/>
        </authorList>
    </citation>
    <scope>NUCLEOTIDE SEQUENCE [LARGE SCALE GENOMIC DNA]</scope>
    <source>
        <strain evidence="9 10">NE82</strain>
    </source>
</reference>
<organism evidence="9 10">
    <name type="scientific">Roseicella aquatilis</name>
    <dbReference type="NCBI Taxonomy" id="2527868"/>
    <lineage>
        <taxon>Bacteria</taxon>
        <taxon>Pseudomonadati</taxon>
        <taxon>Pseudomonadota</taxon>
        <taxon>Alphaproteobacteria</taxon>
        <taxon>Acetobacterales</taxon>
        <taxon>Roseomonadaceae</taxon>
        <taxon>Roseicella</taxon>
    </lineage>
</organism>
<dbReference type="Pfam" id="PF25919">
    <property type="entry name" value="BSH_CusB"/>
    <property type="match status" value="1"/>
</dbReference>
<dbReference type="Pfam" id="PF25975">
    <property type="entry name" value="CzcB_C"/>
    <property type="match status" value="1"/>
</dbReference>
<keyword evidence="10" id="KW-1185">Reference proteome</keyword>
<evidence type="ECO:0000256" key="5">
    <source>
        <dbReference type="SAM" id="MobiDB-lite"/>
    </source>
</evidence>
<evidence type="ECO:0000313" key="9">
    <source>
        <dbReference type="EMBL" id="TCZ55771.1"/>
    </source>
</evidence>
<keyword evidence="3" id="KW-0732">Signal</keyword>
<name>A0A4R4D8S0_9PROT</name>
<dbReference type="SUPFAM" id="SSF111369">
    <property type="entry name" value="HlyD-like secretion proteins"/>
    <property type="match status" value="1"/>
</dbReference>
<feature type="domain" description="CusB-like beta-barrel" evidence="7">
    <location>
        <begin position="357"/>
        <end position="433"/>
    </location>
</feature>
<evidence type="ECO:0000256" key="4">
    <source>
        <dbReference type="ARBA" id="ARBA00023065"/>
    </source>
</evidence>
<keyword evidence="2" id="KW-0813">Transport</keyword>
<feature type="domain" description="CusB-like barrel-sandwich hybrid" evidence="6">
    <location>
        <begin position="224"/>
        <end position="352"/>
    </location>
</feature>
<evidence type="ECO:0000256" key="2">
    <source>
        <dbReference type="ARBA" id="ARBA00022448"/>
    </source>
</evidence>
<comment type="similarity">
    <text evidence="1">Belongs to the membrane fusion protein (MFP) (TC 8.A.1) family.</text>
</comment>
<feature type="region of interest" description="Disordered" evidence="5">
    <location>
        <begin position="124"/>
        <end position="143"/>
    </location>
</feature>
<dbReference type="EMBL" id="SKBM01000025">
    <property type="protein sequence ID" value="TCZ55771.1"/>
    <property type="molecule type" value="Genomic_DNA"/>
</dbReference>
<feature type="domain" description="CzcB-like C-terminal circularly permuted SH3-like" evidence="8">
    <location>
        <begin position="441"/>
        <end position="501"/>
    </location>
</feature>
<protein>
    <submittedName>
        <fullName evidence="9">Efflux RND transporter periplasmic adaptor subunit</fullName>
    </submittedName>
</protein>
<dbReference type="AlphaFoldDB" id="A0A4R4D8S0"/>
<dbReference type="GO" id="GO:0016020">
    <property type="term" value="C:membrane"/>
    <property type="evidence" value="ECO:0007669"/>
    <property type="project" value="InterPro"/>
</dbReference>
<dbReference type="Proteomes" id="UP000295023">
    <property type="component" value="Unassembled WGS sequence"/>
</dbReference>
<dbReference type="FunFam" id="2.40.420.20:FF:000003">
    <property type="entry name" value="Cation efflux system protein cusB"/>
    <property type="match status" value="1"/>
</dbReference>
<evidence type="ECO:0000256" key="3">
    <source>
        <dbReference type="ARBA" id="ARBA00022729"/>
    </source>
</evidence>
<dbReference type="GO" id="GO:0060003">
    <property type="term" value="P:copper ion export"/>
    <property type="evidence" value="ECO:0007669"/>
    <property type="project" value="TreeGrafter"/>
</dbReference>
<dbReference type="InterPro" id="IPR006143">
    <property type="entry name" value="RND_pump_MFP"/>
</dbReference>
<dbReference type="Gene3D" id="2.40.30.170">
    <property type="match status" value="1"/>
</dbReference>
<dbReference type="Pfam" id="PF25954">
    <property type="entry name" value="Beta-barrel_RND_2"/>
    <property type="match status" value="1"/>
</dbReference>
<dbReference type="GO" id="GO:0030288">
    <property type="term" value="C:outer membrane-bounded periplasmic space"/>
    <property type="evidence" value="ECO:0007669"/>
    <property type="project" value="TreeGrafter"/>
</dbReference>